<keyword evidence="16" id="KW-1185">Reference proteome</keyword>
<dbReference type="CDD" id="cd01378">
    <property type="entry name" value="MYSc_Myo1"/>
    <property type="match status" value="1"/>
</dbReference>
<dbReference type="GO" id="GO:0006897">
    <property type="term" value="P:endocytosis"/>
    <property type="evidence" value="ECO:0007669"/>
    <property type="project" value="TreeGrafter"/>
</dbReference>
<dbReference type="Gene3D" id="1.20.120.720">
    <property type="entry name" value="Myosin VI head, motor domain, U50 subdomain"/>
    <property type="match status" value="1"/>
</dbReference>
<dbReference type="PRINTS" id="PR00193">
    <property type="entry name" value="MYOSINHEAVY"/>
</dbReference>
<dbReference type="GO" id="GO:0016459">
    <property type="term" value="C:myosin complex"/>
    <property type="evidence" value="ECO:0007669"/>
    <property type="project" value="UniProtKB-KW"/>
</dbReference>
<dbReference type="PROSITE" id="PS51757">
    <property type="entry name" value="TH1"/>
    <property type="match status" value="1"/>
</dbReference>
<dbReference type="FunFam" id="1.20.58.530:FF:000004">
    <property type="entry name" value="Unconventional myosin ID"/>
    <property type="match status" value="1"/>
</dbReference>
<evidence type="ECO:0000256" key="6">
    <source>
        <dbReference type="ARBA" id="ARBA00022860"/>
    </source>
</evidence>
<gene>
    <name evidence="15" type="ORF">CCH79_00017851</name>
</gene>
<dbReference type="GO" id="GO:0030048">
    <property type="term" value="P:actin filament-based movement"/>
    <property type="evidence" value="ECO:0007669"/>
    <property type="project" value="TreeGrafter"/>
</dbReference>
<evidence type="ECO:0000313" key="16">
    <source>
        <dbReference type="Proteomes" id="UP000250572"/>
    </source>
</evidence>
<evidence type="ECO:0000256" key="9">
    <source>
        <dbReference type="ARBA" id="ARBA00023203"/>
    </source>
</evidence>
<evidence type="ECO:0000256" key="1">
    <source>
        <dbReference type="ARBA" id="ARBA00004316"/>
    </source>
</evidence>
<keyword evidence="4 11" id="KW-0547">Nucleotide-binding</keyword>
<evidence type="ECO:0000256" key="4">
    <source>
        <dbReference type="ARBA" id="ARBA00022741"/>
    </source>
</evidence>
<dbReference type="Pfam" id="PF06017">
    <property type="entry name" value="Myosin_TH1"/>
    <property type="match status" value="1"/>
</dbReference>
<dbReference type="AlphaFoldDB" id="A0A315UZ95"/>
<feature type="domain" description="Myosin motor" evidence="13">
    <location>
        <begin position="9"/>
        <end position="708"/>
    </location>
</feature>
<keyword evidence="10" id="KW-0966">Cell projection</keyword>
<keyword evidence="9 11" id="KW-0009">Actin-binding</keyword>
<keyword evidence="5 11" id="KW-0067">ATP-binding</keyword>
<feature type="region of interest" description="Actin-binding" evidence="11">
    <location>
        <begin position="585"/>
        <end position="607"/>
    </location>
</feature>
<dbReference type="PANTHER" id="PTHR13140">
    <property type="entry name" value="MYOSIN"/>
    <property type="match status" value="1"/>
</dbReference>
<sequence length="1144" mass="129672">MAELEGLEFGKSDFVLLDEVTMEQFMENLKLRFEKGRIYTYIGEVVVSVNPYREMEIYGKDAIDAYRGRELYENPPHLYAVSDAAYKAMKRRAKDTCIVISGESGAGKTEASKYIMQYIAAITNPGQRAEVESVKNVLLKSNCVLEAFGNAKTNRNDNSSRFGKYMDINFNFNGDPTGGHINNYLLEKSRVVQQQEGERNFHSFYQLLRGGCEETLESLHLENDAALYTYTREGAATAVSSSDDRKLWDATSNNDRTSHKAVMSALEVIGFSKEEITSIYQILAAILLLGNVEFGSEGESVQILGQDTVNHISELTATDPDSVAKGLLFRTVATGGGEVIEKGHTEKDACFGRDAFAKALYERLFGWIVSRINSIIEVKNYNPVLHGKNTVIGVLDIYGFEIFDNNSFEQFCINYCNEKLQQLFIELILQQEQEEYQREGITWQHIDYFNNQIIVDLVEQQHKGILSILDEACLTVGKVTDTVCLDSMDTKLAQHPHYTSRKLSPTDKTMDFKKHFRIRHYAGDVTYSVEGFLDKNKDLLFQDFKRLMYNSSNPVLKEMWPDGQLSITEVTKRPLTAATLFKNSIVALVDKLACKEPYYVRCIKPNEMKSPVLFDDARCQHQVAYLGLLENVMVRRAGFAYRQQYPRFLQRYKMTCEYTWPNHLMATDREAVEAIITQHGFQGDVAYGQTKLFVRTPRTLFTLEQERNTLVPILVLFLQKVWRGALARLRCRRMRAIYTIMGCYKRYKVKAHFWEVERRFVSVRTMPDYGKSVEWPAPPAALAQFHSITTMLHRRWWARQIVKNIPPSDMLEVRAKVAALTSLSGERKDWGVGRAWERDYLSSVRDCPHTSAAFIRVSKELKNKDGYGQVVFSAFCRKMNRFNKSTDRALLVTDKFVYKLEPKKQYKVLKRFPLDSVSELSKPRRFLQTCCQPSVKCLFCFSQFTGLSVTSGADQMVALHTSSQDDVLLCLQQGELCPNQDRVGELVGTLVDHFMRTGGSCSGRLRGESTFRESLQLVIVPPSAEVAPAGADEAAPDDGEGGPAGRSAARAPGRRVVDAARRRVAQDAAVALETVSRKPDVALIRMHVENGIRKSLFPVKVCRSALQLHMRGKPKKVTVETKPGQNVADFKKSKDGFILLVPEK</sequence>
<dbReference type="STRING" id="33528.ENSGAFP00000023365"/>
<feature type="domain" description="TH1" evidence="14">
    <location>
        <begin position="825"/>
        <end position="1053"/>
    </location>
</feature>
<evidence type="ECO:0000256" key="8">
    <source>
        <dbReference type="ARBA" id="ARBA00023175"/>
    </source>
</evidence>
<evidence type="ECO:0000256" key="5">
    <source>
        <dbReference type="ARBA" id="ARBA00022840"/>
    </source>
</evidence>
<dbReference type="EMBL" id="NHOQ01002476">
    <property type="protein sequence ID" value="PWA16784.1"/>
    <property type="molecule type" value="Genomic_DNA"/>
</dbReference>
<evidence type="ECO:0000259" key="14">
    <source>
        <dbReference type="PROSITE" id="PS51757"/>
    </source>
</evidence>
<evidence type="ECO:0000256" key="7">
    <source>
        <dbReference type="ARBA" id="ARBA00023123"/>
    </source>
</evidence>
<feature type="region of interest" description="Disordered" evidence="12">
    <location>
        <begin position="1026"/>
        <end position="1052"/>
    </location>
</feature>
<dbReference type="PANTHER" id="PTHR13140:SF381">
    <property type="entry name" value="UNCONVENTIONAL MYOSIN-IG"/>
    <property type="match status" value="1"/>
</dbReference>
<evidence type="ECO:0000259" key="13">
    <source>
        <dbReference type="PROSITE" id="PS51456"/>
    </source>
</evidence>
<comment type="similarity">
    <text evidence="3 11">Belongs to the TRAFAC class myosin-kinesin ATPase superfamily. Myosin family.</text>
</comment>
<dbReference type="FunFam" id="1.20.5.4820:FF:000003">
    <property type="entry name" value="Unconventional myosin ID"/>
    <property type="match status" value="1"/>
</dbReference>
<dbReference type="Proteomes" id="UP000250572">
    <property type="component" value="Unassembled WGS sequence"/>
</dbReference>
<evidence type="ECO:0008006" key="17">
    <source>
        <dbReference type="Google" id="ProtNLM"/>
    </source>
</evidence>
<keyword evidence="7 11" id="KW-0518">Myosin</keyword>
<dbReference type="GO" id="GO:0051015">
    <property type="term" value="F:actin filament binding"/>
    <property type="evidence" value="ECO:0007669"/>
    <property type="project" value="TreeGrafter"/>
</dbReference>
<name>A0A315UZ95_GAMAF</name>
<evidence type="ECO:0000256" key="11">
    <source>
        <dbReference type="PROSITE-ProRule" id="PRU00782"/>
    </source>
</evidence>
<dbReference type="Gene3D" id="1.10.10.820">
    <property type="match status" value="1"/>
</dbReference>
<dbReference type="InterPro" id="IPR036072">
    <property type="entry name" value="MYSc_Myo1"/>
</dbReference>
<keyword evidence="6" id="KW-0112">Calmodulin-binding</keyword>
<dbReference type="Pfam" id="PF00063">
    <property type="entry name" value="Myosin_head"/>
    <property type="match status" value="1"/>
</dbReference>
<dbReference type="InterPro" id="IPR001609">
    <property type="entry name" value="Myosin_head_motor_dom-like"/>
</dbReference>
<proteinExistence type="inferred from homology"/>
<dbReference type="Gene3D" id="3.40.850.10">
    <property type="entry name" value="Kinesin motor domain"/>
    <property type="match status" value="1"/>
</dbReference>
<evidence type="ECO:0000256" key="12">
    <source>
        <dbReference type="SAM" id="MobiDB-lite"/>
    </source>
</evidence>
<dbReference type="InterPro" id="IPR036961">
    <property type="entry name" value="Kinesin_motor_dom_sf"/>
</dbReference>
<dbReference type="GO" id="GO:0005524">
    <property type="term" value="F:ATP binding"/>
    <property type="evidence" value="ECO:0007669"/>
    <property type="project" value="UniProtKB-UniRule"/>
</dbReference>
<evidence type="ECO:0000256" key="10">
    <source>
        <dbReference type="ARBA" id="ARBA00023273"/>
    </source>
</evidence>
<dbReference type="PROSITE" id="PS51456">
    <property type="entry name" value="MYOSIN_MOTOR"/>
    <property type="match status" value="1"/>
</dbReference>
<dbReference type="GO" id="GO:0000146">
    <property type="term" value="F:microfilament motor activity"/>
    <property type="evidence" value="ECO:0007669"/>
    <property type="project" value="TreeGrafter"/>
</dbReference>
<dbReference type="InterPro" id="IPR027417">
    <property type="entry name" value="P-loop_NTPase"/>
</dbReference>
<protein>
    <recommendedName>
        <fullName evidence="17">Myosin motor domain-containing protein</fullName>
    </recommendedName>
</protein>
<dbReference type="SMART" id="SM00242">
    <property type="entry name" value="MYSc"/>
    <property type="match status" value="1"/>
</dbReference>
<reference evidence="15 16" key="1">
    <citation type="journal article" date="2018" name="G3 (Bethesda)">
        <title>A High-Quality Reference Genome for the Invasive Mosquitofish Gambusia affinis Using a Chicago Library.</title>
        <authorList>
            <person name="Hoffberg S.L."/>
            <person name="Troendle N.J."/>
            <person name="Glenn T.C."/>
            <person name="Mahmud O."/>
            <person name="Louha S."/>
            <person name="Chalopin D."/>
            <person name="Bennetzen J.L."/>
            <person name="Mauricio R."/>
        </authorList>
    </citation>
    <scope>NUCLEOTIDE SEQUENCE [LARGE SCALE GENOMIC DNA]</scope>
    <source>
        <strain evidence="15">NE01/NJP1002.9</strain>
        <tissue evidence="15">Muscle</tissue>
    </source>
</reference>
<feature type="binding site" evidence="11">
    <location>
        <begin position="102"/>
        <end position="109"/>
    </location>
    <ligand>
        <name>ATP</name>
        <dbReference type="ChEBI" id="CHEBI:30616"/>
    </ligand>
</feature>
<evidence type="ECO:0000256" key="3">
    <source>
        <dbReference type="ARBA" id="ARBA00008314"/>
    </source>
</evidence>
<accession>A0A315UZ95</accession>
<evidence type="ECO:0000256" key="2">
    <source>
        <dbReference type="ARBA" id="ARBA00004544"/>
    </source>
</evidence>
<dbReference type="GO" id="GO:0007015">
    <property type="term" value="P:actin filament organization"/>
    <property type="evidence" value="ECO:0007669"/>
    <property type="project" value="TreeGrafter"/>
</dbReference>
<dbReference type="GO" id="GO:0005902">
    <property type="term" value="C:microvillus"/>
    <property type="evidence" value="ECO:0007669"/>
    <property type="project" value="TreeGrafter"/>
</dbReference>
<keyword evidence="8 11" id="KW-0505">Motor protein</keyword>
<organism evidence="15 16">
    <name type="scientific">Gambusia affinis</name>
    <name type="common">Western mosquitofish</name>
    <name type="synonym">Heterandria affinis</name>
    <dbReference type="NCBI Taxonomy" id="33528"/>
    <lineage>
        <taxon>Eukaryota</taxon>
        <taxon>Metazoa</taxon>
        <taxon>Chordata</taxon>
        <taxon>Craniata</taxon>
        <taxon>Vertebrata</taxon>
        <taxon>Euteleostomi</taxon>
        <taxon>Actinopterygii</taxon>
        <taxon>Neopterygii</taxon>
        <taxon>Teleostei</taxon>
        <taxon>Neoteleostei</taxon>
        <taxon>Acanthomorphata</taxon>
        <taxon>Ovalentaria</taxon>
        <taxon>Atherinomorphae</taxon>
        <taxon>Cyprinodontiformes</taxon>
        <taxon>Poeciliidae</taxon>
        <taxon>Poeciliinae</taxon>
        <taxon>Gambusia</taxon>
    </lineage>
</organism>
<dbReference type="GO" id="GO:0005938">
    <property type="term" value="C:cell cortex"/>
    <property type="evidence" value="ECO:0007669"/>
    <property type="project" value="UniProtKB-SubCell"/>
</dbReference>
<comment type="subcellular location">
    <subcellularLocation>
        <location evidence="1">Cell projection</location>
    </subcellularLocation>
    <subcellularLocation>
        <location evidence="2">Cytoplasm</location>
        <location evidence="2">Cell cortex</location>
    </subcellularLocation>
</comment>
<evidence type="ECO:0000313" key="15">
    <source>
        <dbReference type="EMBL" id="PWA16784.1"/>
    </source>
</evidence>
<comment type="caution">
    <text evidence="15">The sequence shown here is derived from an EMBL/GenBank/DDBJ whole genome shotgun (WGS) entry which is preliminary data.</text>
</comment>
<dbReference type="InterPro" id="IPR010926">
    <property type="entry name" value="Myosin_TH1"/>
</dbReference>
<dbReference type="GO" id="GO:0005886">
    <property type="term" value="C:plasma membrane"/>
    <property type="evidence" value="ECO:0007669"/>
    <property type="project" value="TreeGrafter"/>
</dbReference>
<dbReference type="SUPFAM" id="SSF52540">
    <property type="entry name" value="P-loop containing nucleoside triphosphate hydrolases"/>
    <property type="match status" value="1"/>
</dbReference>
<dbReference type="Gene3D" id="1.20.5.4820">
    <property type="match status" value="1"/>
</dbReference>
<dbReference type="GO" id="GO:0005516">
    <property type="term" value="F:calmodulin binding"/>
    <property type="evidence" value="ECO:0007669"/>
    <property type="project" value="UniProtKB-KW"/>
</dbReference>
<dbReference type="Gene3D" id="1.20.58.530">
    <property type="match status" value="1"/>
</dbReference>